<gene>
    <name evidence="2" type="ORF">N866_02755</name>
</gene>
<keyword evidence="3" id="KW-1185">Reference proteome</keyword>
<dbReference type="EMBL" id="AXCW01000123">
    <property type="protein sequence ID" value="EYR63129.1"/>
    <property type="molecule type" value="Genomic_DNA"/>
</dbReference>
<dbReference type="Proteomes" id="UP000019753">
    <property type="component" value="Unassembled WGS sequence"/>
</dbReference>
<dbReference type="AlphaFoldDB" id="A0A021VPL8"/>
<reference evidence="2 3" key="1">
    <citation type="submission" date="2014-01" db="EMBL/GenBank/DDBJ databases">
        <title>Actinotalea ferrariae CF5-4.</title>
        <authorList>
            <person name="Chen F."/>
            <person name="Li Y."/>
            <person name="Wang G."/>
        </authorList>
    </citation>
    <scope>NUCLEOTIDE SEQUENCE [LARGE SCALE GENOMIC DNA]</scope>
    <source>
        <strain evidence="2 3">CF5-4</strain>
    </source>
</reference>
<evidence type="ECO:0000313" key="2">
    <source>
        <dbReference type="EMBL" id="EYR63129.1"/>
    </source>
</evidence>
<organism evidence="2 3">
    <name type="scientific">Actinotalea ferrariae CF5-4</name>
    <dbReference type="NCBI Taxonomy" id="948458"/>
    <lineage>
        <taxon>Bacteria</taxon>
        <taxon>Bacillati</taxon>
        <taxon>Actinomycetota</taxon>
        <taxon>Actinomycetes</taxon>
        <taxon>Micrococcales</taxon>
        <taxon>Cellulomonadaceae</taxon>
        <taxon>Actinotalea</taxon>
    </lineage>
</organism>
<protein>
    <recommendedName>
        <fullName evidence="4">Lipoprotein</fullName>
    </recommendedName>
</protein>
<keyword evidence="1" id="KW-0732">Signal</keyword>
<sequence length="162" mass="16740">MADMSHRRAVRPSAALFALALPAAGCAVVGEQAETCVSWVGFDTPADALDDAAAAVRTEDPAPAVGTVQLFGADARVHAVTVAEVLKGTDVRVGDEIEVASTPITCTGGEVYPEGDPLDAPGTLIVFLHRDEDTGAWRTITPEHGVVPATVDGQVPEAWPAE</sequence>
<name>A0A021VPL8_9CELL</name>
<proteinExistence type="predicted"/>
<evidence type="ECO:0000313" key="3">
    <source>
        <dbReference type="Proteomes" id="UP000019753"/>
    </source>
</evidence>
<feature type="signal peptide" evidence="1">
    <location>
        <begin position="1"/>
        <end position="27"/>
    </location>
</feature>
<accession>A0A021VPL8</accession>
<feature type="chain" id="PRO_5039536973" description="Lipoprotein" evidence="1">
    <location>
        <begin position="28"/>
        <end position="162"/>
    </location>
</feature>
<evidence type="ECO:0000256" key="1">
    <source>
        <dbReference type="SAM" id="SignalP"/>
    </source>
</evidence>
<evidence type="ECO:0008006" key="4">
    <source>
        <dbReference type="Google" id="ProtNLM"/>
    </source>
</evidence>
<comment type="caution">
    <text evidence="2">The sequence shown here is derived from an EMBL/GenBank/DDBJ whole genome shotgun (WGS) entry which is preliminary data.</text>
</comment>